<protein>
    <submittedName>
        <fullName evidence="3">Transmembrane protein</fullName>
    </submittedName>
</protein>
<keyword evidence="1" id="KW-0472">Membrane</keyword>
<keyword evidence="2" id="KW-1185">Reference proteome</keyword>
<name>A0A0M3HI78_ASCLU</name>
<accession>A0A0M3HI78</accession>
<evidence type="ECO:0000256" key="1">
    <source>
        <dbReference type="SAM" id="Phobius"/>
    </source>
</evidence>
<evidence type="ECO:0000313" key="2">
    <source>
        <dbReference type="Proteomes" id="UP000036681"/>
    </source>
</evidence>
<dbReference type="Proteomes" id="UP000036681">
    <property type="component" value="Unplaced"/>
</dbReference>
<keyword evidence="1" id="KW-1133">Transmembrane helix</keyword>
<proteinExistence type="predicted"/>
<reference evidence="3" key="1">
    <citation type="submission" date="2017-02" db="UniProtKB">
        <authorList>
            <consortium name="WormBaseParasite"/>
        </authorList>
    </citation>
    <scope>IDENTIFICATION</scope>
</reference>
<dbReference type="AlphaFoldDB" id="A0A0M3HI78"/>
<organism evidence="2 3">
    <name type="scientific">Ascaris lumbricoides</name>
    <name type="common">Giant roundworm</name>
    <dbReference type="NCBI Taxonomy" id="6252"/>
    <lineage>
        <taxon>Eukaryota</taxon>
        <taxon>Metazoa</taxon>
        <taxon>Ecdysozoa</taxon>
        <taxon>Nematoda</taxon>
        <taxon>Chromadorea</taxon>
        <taxon>Rhabditida</taxon>
        <taxon>Spirurina</taxon>
        <taxon>Ascaridomorpha</taxon>
        <taxon>Ascaridoidea</taxon>
        <taxon>Ascarididae</taxon>
        <taxon>Ascaris</taxon>
    </lineage>
</organism>
<evidence type="ECO:0000313" key="3">
    <source>
        <dbReference type="WBParaSite" id="ALUE_0000122301-mRNA-1"/>
    </source>
</evidence>
<sequence length="76" mass="7970">MANNVQAPLASAEASPVENQDGALLSPLILHYSTIAYALVIGAVSQLLQVFCSHMSLAAVGFKGEIKRNESTISVL</sequence>
<dbReference type="WBParaSite" id="ALUE_0000122301-mRNA-1">
    <property type="protein sequence ID" value="ALUE_0000122301-mRNA-1"/>
    <property type="gene ID" value="ALUE_0000122301"/>
</dbReference>
<keyword evidence="1" id="KW-0812">Transmembrane</keyword>
<feature type="transmembrane region" description="Helical" evidence="1">
    <location>
        <begin position="35"/>
        <end position="62"/>
    </location>
</feature>